<dbReference type="InterPro" id="IPR003646">
    <property type="entry name" value="SH3-like_bac-type"/>
</dbReference>
<keyword evidence="3" id="KW-0472">Membrane</keyword>
<organism evidence="5 6">
    <name type="scientific">Lentilactobacillus curieae</name>
    <dbReference type="NCBI Taxonomy" id="1138822"/>
    <lineage>
        <taxon>Bacteria</taxon>
        <taxon>Bacillati</taxon>
        <taxon>Bacillota</taxon>
        <taxon>Bacilli</taxon>
        <taxon>Lactobacillales</taxon>
        <taxon>Lactobacillaceae</taxon>
        <taxon>Lentilactobacillus</taxon>
    </lineage>
</organism>
<dbReference type="Gene3D" id="2.30.30.40">
    <property type="entry name" value="SH3 Domains"/>
    <property type="match status" value="1"/>
</dbReference>
<dbReference type="SMART" id="SM00287">
    <property type="entry name" value="SH3b"/>
    <property type="match status" value="1"/>
</dbReference>
<feature type="domain" description="SH3b" evidence="4">
    <location>
        <begin position="30"/>
        <end position="93"/>
    </location>
</feature>
<dbReference type="GO" id="GO:0008745">
    <property type="term" value="F:N-acetylmuramoyl-L-alanine amidase activity"/>
    <property type="evidence" value="ECO:0007669"/>
    <property type="project" value="InterPro"/>
</dbReference>
<dbReference type="OrthoDB" id="9806267at2"/>
<dbReference type="InterPro" id="IPR002508">
    <property type="entry name" value="MurNAc-LAA_cat"/>
</dbReference>
<evidence type="ECO:0000256" key="2">
    <source>
        <dbReference type="ARBA" id="ARBA00023316"/>
    </source>
</evidence>
<dbReference type="SUPFAM" id="SSF53187">
    <property type="entry name" value="Zn-dependent exopeptidases"/>
    <property type="match status" value="1"/>
</dbReference>
<protein>
    <submittedName>
        <fullName evidence="5">N-acetylmuramoyl-L-alanine amidase</fullName>
    </submittedName>
</protein>
<dbReference type="eggNOG" id="COG0860">
    <property type="taxonomic scope" value="Bacteria"/>
</dbReference>
<dbReference type="SMART" id="SM00646">
    <property type="entry name" value="Ami_3"/>
    <property type="match status" value="1"/>
</dbReference>
<name>A0A1S6QKJ5_9LACO</name>
<reference evidence="5 6" key="1">
    <citation type="journal article" date="2015" name="Genome Announc.">
        <title>Genome Sequence of Lactobacillus curieae CCTCC M 2011381T, a Novel Producer of Gamma-aminobutyric Acid.</title>
        <authorList>
            <person name="Wang Y."/>
            <person name="Wang Y."/>
            <person name="Lang C."/>
            <person name="Wei D."/>
            <person name="Xu P."/>
            <person name="Xie J."/>
        </authorList>
    </citation>
    <scope>NUCLEOTIDE SEQUENCE [LARGE SCALE GENOMIC DNA]</scope>
    <source>
        <strain evidence="5 6">CCTCC M 2011381</strain>
    </source>
</reference>
<evidence type="ECO:0000313" key="6">
    <source>
        <dbReference type="Proteomes" id="UP000030361"/>
    </source>
</evidence>
<keyword evidence="3" id="KW-0812">Transmembrane</keyword>
<keyword evidence="1" id="KW-0378">Hydrolase</keyword>
<dbReference type="PANTHER" id="PTHR30404:SF7">
    <property type="entry name" value="CELL WALL AMIDASE LYTH-RELATED"/>
    <property type="match status" value="1"/>
</dbReference>
<evidence type="ECO:0000259" key="4">
    <source>
        <dbReference type="PROSITE" id="PS51781"/>
    </source>
</evidence>
<accession>A0A1S6QKJ5</accession>
<dbReference type="KEGG" id="lcu:PL11_009455"/>
<dbReference type="GO" id="GO:0030288">
    <property type="term" value="C:outer membrane-bounded periplasmic space"/>
    <property type="evidence" value="ECO:0007669"/>
    <property type="project" value="TreeGrafter"/>
</dbReference>
<dbReference type="InterPro" id="IPR050695">
    <property type="entry name" value="N-acetylmuramoyl_amidase_3"/>
</dbReference>
<sequence length="280" mass="30736">MKKIIKNRSWIITTVTIIATLAIMLIALYANSVTVKVNSLNLRTGPAVTYSVKEKINKGERLQVISRKNDWIKVISHHREIGWVASWLVENSSIKHVSSLSEATIVIDPGHGGSDSGALSTKGKEEKHYTLIFANKLANDLRAKGARVILTRDTDKTVALSKRPDIAIKNSASAFISIHFDSSDTANDATGFTTYYYHPGRSRALAQSVDSGLDNLALDNRGVEFGNFLVIRDNSVPAILIEGGYINNDNDFKKIDSAAYQDQYAQDVTTGLANYFKSNG</sequence>
<keyword evidence="2" id="KW-0961">Cell wall biogenesis/degradation</keyword>
<dbReference type="RefSeq" id="WP_035167040.1">
    <property type="nucleotide sequence ID" value="NZ_CP018906.1"/>
</dbReference>
<gene>
    <name evidence="5" type="ORF">PL11_009455</name>
</gene>
<dbReference type="Proteomes" id="UP000030361">
    <property type="component" value="Chromosome"/>
</dbReference>
<keyword evidence="3" id="KW-1133">Transmembrane helix</keyword>
<evidence type="ECO:0000256" key="1">
    <source>
        <dbReference type="ARBA" id="ARBA00022801"/>
    </source>
</evidence>
<dbReference type="EMBL" id="CP018906">
    <property type="protein sequence ID" value="AQW22131.1"/>
    <property type="molecule type" value="Genomic_DNA"/>
</dbReference>
<dbReference type="GO" id="GO:0071555">
    <property type="term" value="P:cell wall organization"/>
    <property type="evidence" value="ECO:0007669"/>
    <property type="project" value="UniProtKB-KW"/>
</dbReference>
<dbReference type="Pfam" id="PF08239">
    <property type="entry name" value="SH3_3"/>
    <property type="match status" value="1"/>
</dbReference>
<dbReference type="GO" id="GO:0009253">
    <property type="term" value="P:peptidoglycan catabolic process"/>
    <property type="evidence" value="ECO:0007669"/>
    <property type="project" value="InterPro"/>
</dbReference>
<dbReference type="CDD" id="cd02696">
    <property type="entry name" value="MurNAc-LAA"/>
    <property type="match status" value="1"/>
</dbReference>
<dbReference type="PROSITE" id="PS51781">
    <property type="entry name" value="SH3B"/>
    <property type="match status" value="1"/>
</dbReference>
<dbReference type="AlphaFoldDB" id="A0A1S6QKJ5"/>
<dbReference type="Gene3D" id="3.40.630.40">
    <property type="entry name" value="Zn-dependent exopeptidases"/>
    <property type="match status" value="1"/>
</dbReference>
<evidence type="ECO:0000313" key="5">
    <source>
        <dbReference type="EMBL" id="AQW22131.1"/>
    </source>
</evidence>
<proteinExistence type="predicted"/>
<dbReference type="Pfam" id="PF01520">
    <property type="entry name" value="Amidase_3"/>
    <property type="match status" value="1"/>
</dbReference>
<evidence type="ECO:0000256" key="3">
    <source>
        <dbReference type="SAM" id="Phobius"/>
    </source>
</evidence>
<feature type="transmembrane region" description="Helical" evidence="3">
    <location>
        <begin position="9"/>
        <end position="30"/>
    </location>
</feature>
<keyword evidence="6" id="KW-1185">Reference proteome</keyword>
<dbReference type="PANTHER" id="PTHR30404">
    <property type="entry name" value="N-ACETYLMURAMOYL-L-ALANINE AMIDASE"/>
    <property type="match status" value="1"/>
</dbReference>